<dbReference type="OrthoDB" id="4017072at2759"/>
<name>A0A1E4SMH6_9ASCO</name>
<evidence type="ECO:0000256" key="1">
    <source>
        <dbReference type="SAM" id="MobiDB-lite"/>
    </source>
</evidence>
<gene>
    <name evidence="2" type="ORF">CANTADRAFT_88634</name>
</gene>
<dbReference type="AlphaFoldDB" id="A0A1E4SMH6"/>
<keyword evidence="3" id="KW-1185">Reference proteome</keyword>
<proteinExistence type="predicted"/>
<sequence>MYDVALTTTDGCGPSTTPSHAPASALDKAHRALLANTSHHWHKYSKPEVQLEPSVRNWLVMVQNHRHHKRLPAVPRPSMPTPFKPDRLLEPVVFHQLLALTYMANWPSYPEEYVQARCHELASYLASMAKRLGKPPPDVDVTPFFLETLTEAAGIPQSAINSTENDPKYISISTHTNSVLHQSLQTFKAISKSRFNSRYSVDTDLVAWILSLASPTVTTSCEKLRNLTNIPPFVLSDILLRTPMSLNELELQHDIWNQFKKPIITAYVDKPTFLKSIINNMIFYTITQSPSTLPHFIRDTFEFLNSKESGCSISLLGVDYLNELVWDVASTALIKVNVPSSTMKYIIRSQEVLVACMNRGDKAKAKTYQQLTLKSHMGIALAINTMSNVKAAQLMTVAEKRFFTGEKSVPNKDMLAYNITKVYLSKEPEELVENFNSYAVDYSHSTALWLSFIKRLQQMGLLTENRSIKILNELTKIKHKVIVSKDIVSLLIKPIRGLNGLHAFISALRDIDKDILKAHASTILPKYMTMLYRNYGARNITQNYYPWDPQPSKQALGKFKGFDSVEDYARYLYNHCIRNKSPRVIGAMLQGEAMSKPESVYDLYQKELINKGLVPDKTCLTALIRASMKPSKTDSCILWGNFYAPQVAIHEFAIHVKQDSNDSTSSIVPDDTLWQQYIRMLSKYSYSFELSEIIQWWEKLGFRPKHTTLMLLLGALPLDHSNRHIRHVHKVRSDNERMGIEAKDKEWNWPTVEELEKYKASQ</sequence>
<feature type="region of interest" description="Disordered" evidence="1">
    <location>
        <begin position="1"/>
        <end position="23"/>
    </location>
</feature>
<feature type="compositionally biased region" description="Polar residues" evidence="1">
    <location>
        <begin position="1"/>
        <end position="19"/>
    </location>
</feature>
<dbReference type="Proteomes" id="UP000094285">
    <property type="component" value="Unassembled WGS sequence"/>
</dbReference>
<reference evidence="3" key="1">
    <citation type="submission" date="2016-05" db="EMBL/GenBank/DDBJ databases">
        <title>Comparative genomics of biotechnologically important yeasts.</title>
        <authorList>
            <consortium name="DOE Joint Genome Institute"/>
            <person name="Riley R."/>
            <person name="Haridas S."/>
            <person name="Wolfe K.H."/>
            <person name="Lopes M.R."/>
            <person name="Hittinger C.T."/>
            <person name="Goker M."/>
            <person name="Salamov A."/>
            <person name="Wisecaver J."/>
            <person name="Long T.M."/>
            <person name="Aerts A.L."/>
            <person name="Barry K."/>
            <person name="Choi C."/>
            <person name="Clum A."/>
            <person name="Coughlan A.Y."/>
            <person name="Deshpande S."/>
            <person name="Douglass A.P."/>
            <person name="Hanson S.J."/>
            <person name="Klenk H.-P."/>
            <person name="Labutti K."/>
            <person name="Lapidus A."/>
            <person name="Lindquist E."/>
            <person name="Lipzen A."/>
            <person name="Meier-Kolthoff J.P."/>
            <person name="Ohm R.A."/>
            <person name="Otillar R.P."/>
            <person name="Pangilinan J."/>
            <person name="Peng Y."/>
            <person name="Rokas A."/>
            <person name="Rosa C.A."/>
            <person name="Scheuner C."/>
            <person name="Sibirny A.A."/>
            <person name="Slot J.C."/>
            <person name="Stielow J.B."/>
            <person name="Sun H."/>
            <person name="Kurtzman C.P."/>
            <person name="Blackwell M."/>
            <person name="Grigoriev I.V."/>
            <person name="Jeffries T.W."/>
        </authorList>
    </citation>
    <scope>NUCLEOTIDE SEQUENCE [LARGE SCALE GENOMIC DNA]</scope>
    <source>
        <strain evidence="3">NRRL Y-17324</strain>
    </source>
</reference>
<evidence type="ECO:0000313" key="2">
    <source>
        <dbReference type="EMBL" id="ODV80713.1"/>
    </source>
</evidence>
<evidence type="ECO:0000313" key="3">
    <source>
        <dbReference type="Proteomes" id="UP000094285"/>
    </source>
</evidence>
<dbReference type="EMBL" id="KV453910">
    <property type="protein sequence ID" value="ODV80713.1"/>
    <property type="molecule type" value="Genomic_DNA"/>
</dbReference>
<dbReference type="GeneID" id="30985610"/>
<dbReference type="RefSeq" id="XP_020065835.1">
    <property type="nucleotide sequence ID" value="XM_020211474.1"/>
</dbReference>
<organism evidence="2 3">
    <name type="scientific">Suhomyces tanzawaensis NRRL Y-17324</name>
    <dbReference type="NCBI Taxonomy" id="984487"/>
    <lineage>
        <taxon>Eukaryota</taxon>
        <taxon>Fungi</taxon>
        <taxon>Dikarya</taxon>
        <taxon>Ascomycota</taxon>
        <taxon>Saccharomycotina</taxon>
        <taxon>Pichiomycetes</taxon>
        <taxon>Debaryomycetaceae</taxon>
        <taxon>Suhomyces</taxon>
    </lineage>
</organism>
<accession>A0A1E4SMH6</accession>
<evidence type="ECO:0008006" key="4">
    <source>
        <dbReference type="Google" id="ProtNLM"/>
    </source>
</evidence>
<protein>
    <recommendedName>
        <fullName evidence="4">Mitochondrial group I intron splicing factor CCM1</fullName>
    </recommendedName>
</protein>